<keyword evidence="2" id="KW-0233">DNA recombination</keyword>
<dbReference type="EMBL" id="JANIEX010001123">
    <property type="protein sequence ID" value="KAJ3560708.1"/>
    <property type="molecule type" value="Genomic_DNA"/>
</dbReference>
<dbReference type="InterPro" id="IPR011010">
    <property type="entry name" value="DNA_brk_join_enz"/>
</dbReference>
<evidence type="ECO:0000256" key="1">
    <source>
        <dbReference type="ARBA" id="ARBA00023125"/>
    </source>
</evidence>
<feature type="region of interest" description="Disordered" evidence="4">
    <location>
        <begin position="1"/>
        <end position="39"/>
    </location>
</feature>
<dbReference type="Proteomes" id="UP001213000">
    <property type="component" value="Unassembled WGS sequence"/>
</dbReference>
<feature type="region of interest" description="Disordered" evidence="4">
    <location>
        <begin position="1306"/>
        <end position="1326"/>
    </location>
</feature>
<dbReference type="GO" id="GO:0006310">
    <property type="term" value="P:DNA recombination"/>
    <property type="evidence" value="ECO:0007669"/>
    <property type="project" value="UniProtKB-KW"/>
</dbReference>
<accession>A0AAD5YPM2</accession>
<dbReference type="Gene3D" id="1.10.443.10">
    <property type="entry name" value="Intergrase catalytic core"/>
    <property type="match status" value="1"/>
</dbReference>
<protein>
    <recommendedName>
        <fullName evidence="5">CCHC-type domain-containing protein</fullName>
    </recommendedName>
</protein>
<dbReference type="InterPro" id="IPR010998">
    <property type="entry name" value="Integrase_recombinase_N"/>
</dbReference>
<dbReference type="InterPro" id="IPR043502">
    <property type="entry name" value="DNA/RNA_pol_sf"/>
</dbReference>
<reference evidence="6" key="1">
    <citation type="submission" date="2022-07" db="EMBL/GenBank/DDBJ databases">
        <title>Genome Sequence of Leucocoprinus birnbaumii.</title>
        <authorList>
            <person name="Buettner E."/>
        </authorList>
    </citation>
    <scope>NUCLEOTIDE SEQUENCE</scope>
    <source>
        <strain evidence="6">VT141</strain>
    </source>
</reference>
<keyword evidence="7" id="KW-1185">Reference proteome</keyword>
<feature type="compositionally biased region" description="Acidic residues" evidence="4">
    <location>
        <begin position="1"/>
        <end position="20"/>
    </location>
</feature>
<dbReference type="InterPro" id="IPR013762">
    <property type="entry name" value="Integrase-like_cat_sf"/>
</dbReference>
<evidence type="ECO:0000256" key="3">
    <source>
        <dbReference type="PROSITE-ProRule" id="PRU00047"/>
    </source>
</evidence>
<dbReference type="PANTHER" id="PTHR33050">
    <property type="entry name" value="REVERSE TRANSCRIPTASE DOMAIN-CONTAINING PROTEIN"/>
    <property type="match status" value="1"/>
</dbReference>
<dbReference type="InterPro" id="IPR052055">
    <property type="entry name" value="Hepadnavirus_pol/RT"/>
</dbReference>
<dbReference type="SUPFAM" id="SSF56349">
    <property type="entry name" value="DNA breaking-rejoining enzymes"/>
    <property type="match status" value="1"/>
</dbReference>
<gene>
    <name evidence="6" type="ORF">NP233_g10660</name>
</gene>
<keyword evidence="3" id="KW-0479">Metal-binding</keyword>
<feature type="region of interest" description="Disordered" evidence="4">
    <location>
        <begin position="197"/>
        <end position="217"/>
    </location>
</feature>
<evidence type="ECO:0000313" key="6">
    <source>
        <dbReference type="EMBL" id="KAJ3560708.1"/>
    </source>
</evidence>
<keyword evidence="1" id="KW-0238">DNA-binding</keyword>
<dbReference type="GO" id="GO:0015074">
    <property type="term" value="P:DNA integration"/>
    <property type="evidence" value="ECO:0007669"/>
    <property type="project" value="InterPro"/>
</dbReference>
<dbReference type="InterPro" id="IPR001878">
    <property type="entry name" value="Znf_CCHC"/>
</dbReference>
<dbReference type="Gene3D" id="1.10.150.130">
    <property type="match status" value="1"/>
</dbReference>
<dbReference type="SUPFAM" id="SSF47823">
    <property type="entry name" value="lambda integrase-like, N-terminal domain"/>
    <property type="match status" value="1"/>
</dbReference>
<organism evidence="6 7">
    <name type="scientific">Leucocoprinus birnbaumii</name>
    <dbReference type="NCBI Taxonomy" id="56174"/>
    <lineage>
        <taxon>Eukaryota</taxon>
        <taxon>Fungi</taxon>
        <taxon>Dikarya</taxon>
        <taxon>Basidiomycota</taxon>
        <taxon>Agaricomycotina</taxon>
        <taxon>Agaricomycetes</taxon>
        <taxon>Agaricomycetidae</taxon>
        <taxon>Agaricales</taxon>
        <taxon>Agaricineae</taxon>
        <taxon>Agaricaceae</taxon>
        <taxon>Leucocoprinus</taxon>
    </lineage>
</organism>
<evidence type="ECO:0000256" key="4">
    <source>
        <dbReference type="SAM" id="MobiDB-lite"/>
    </source>
</evidence>
<name>A0AAD5YPM2_9AGAR</name>
<proteinExistence type="predicted"/>
<evidence type="ECO:0000313" key="7">
    <source>
        <dbReference type="Proteomes" id="UP001213000"/>
    </source>
</evidence>
<feature type="compositionally biased region" description="Basic and acidic residues" evidence="4">
    <location>
        <begin position="25"/>
        <end position="35"/>
    </location>
</feature>
<dbReference type="PROSITE" id="PS50158">
    <property type="entry name" value="ZF_CCHC"/>
    <property type="match status" value="1"/>
</dbReference>
<dbReference type="GO" id="GO:0003677">
    <property type="term" value="F:DNA binding"/>
    <property type="evidence" value="ECO:0007669"/>
    <property type="project" value="UniProtKB-KW"/>
</dbReference>
<feature type="domain" description="CCHC-type" evidence="5">
    <location>
        <begin position="224"/>
        <end position="237"/>
    </location>
</feature>
<keyword evidence="3" id="KW-0862">Zinc</keyword>
<evidence type="ECO:0000259" key="5">
    <source>
        <dbReference type="PROSITE" id="PS50158"/>
    </source>
</evidence>
<comment type="caution">
    <text evidence="6">The sequence shown here is derived from an EMBL/GenBank/DDBJ whole genome shotgun (WGS) entry which is preliminary data.</text>
</comment>
<dbReference type="PANTHER" id="PTHR33050:SF7">
    <property type="entry name" value="RIBONUCLEASE H"/>
    <property type="match status" value="1"/>
</dbReference>
<dbReference type="SUPFAM" id="SSF56672">
    <property type="entry name" value="DNA/RNA polymerases"/>
    <property type="match status" value="1"/>
</dbReference>
<dbReference type="GO" id="GO:0008270">
    <property type="term" value="F:zinc ion binding"/>
    <property type="evidence" value="ECO:0007669"/>
    <property type="project" value="UniProtKB-KW"/>
</dbReference>
<evidence type="ECO:0000256" key="2">
    <source>
        <dbReference type="ARBA" id="ARBA00023172"/>
    </source>
</evidence>
<sequence length="1326" mass="145718">MYVEGDDEQDRAPGDNDESGGEQADPPKLKFEPIRSGHKANPLTLPIPPRFVAVIQRLEYISYTSITLSNRRRATFAPALESSLLSELSSLLAKPVDRHDDRNISMQDWCGAAAAVERETRKLHGDARADALLAHHQNVIGISQTHSWQVAVEYDIQQRELAFMDKAHDYSSVDGNALSIIATKITLQSVKELQAHSFRPPKRRLGEDSNHSAQSPKKPRVVTCFRCGLAGHLPAECSASVTTAGKPVASLIPNARTLPPATSASLPPIAPMPMHAASAAAPPMVQGTVGSEPDPRQVVTPIDPVKTRALLARLGILDKWQHILEGLEAGFDVGLRLDPDFISTYIQSEEAAGRYSRAFLPEELEKLIGPFRTSPIGLVPKPGSSKFRMIQDLSFPRNHPSTPSVNSLINPDDFPTAWGSFEATAKLVLSLPPGCVAATFDIKSAYRLTPIRPSQQNWTCVAWNGRVWVDRVVMFGMSSSAGVFGGVADMLVDIYETAEFGPISKWVDDFFVIRLPHCVWSEAEFINLTAVLGVPWSMEKLRNFAVVQRYIGFNWHLDKKAVSFPQEKREKLIVLLKSWLEPGARFTAKEAASLHGNSFQVAPSKTLATKLSSKMCPEHSPPATAAPAMHATAAARASGLVGCHWEVWRWAPGVKVGPKQQHDIGWAEAVAVELGLRMVVALGLARSSRFLVRSDNKGVVAIVNKGWSRSIVSNAVIQSTFSLLAAQGMTLKAVHVTSRENIADALSRGDIEAFLRGFPAATSLLNLSHTPPPAVFSDVTLSHSSSPVNAATLRPPCRADERIFRWTGVNTPPPATINNPVLQMLTDAASRASLRDAGAYGAGLRKFHIFCDIFDIAEELRLPAPFHILHSFAVWAASDPDSINPDLKSICHFEPVAVSTVRKYLSAIRAWHIAQGWPEPLTQSDLIRIDWSLQGLERIMPRRKRPPRPPVTIKLLRVMRGALNLAEPFDACIWAMATCAFWGIMRFGEVSYPSSRTFDGSKHLKRCDVTFDEDTNGVPYARLNLPCAKTAKPGEIQQVFLATQEPEVCALEALANLAKVVPAKKEDPLFSWSDRFGKVRPMAKEAALKKINSISKEAGLGETFGHSFRIGGASYFLAKKVDPEILRASHQPAHRQYFEPLRAVGLASRRAAPNLLSDMPILKLSSSSQCRRSWIHLVEYLPLNPPKHSDDPGDVTTAGFQVIHPPQADLCISLPKPPPGLDIRYLQGTRRVPERLYRNSRAEDSHSFGIPAKNTSTLLAFSAFTWLKRSGDFTQMAGCFKGCDTLGPASYLNYRAQADKMVILHERPAQQEDGKGRVEESTECKE</sequence>
<keyword evidence="3" id="KW-0863">Zinc-finger</keyword>